<protein>
    <recommendedName>
        <fullName evidence="3">Fibronectin type-III domain-containing protein</fullName>
    </recommendedName>
</protein>
<gene>
    <name evidence="1" type="ORF">AMJ52_04650</name>
</gene>
<comment type="caution">
    <text evidence="1">The sequence shown here is derived from an EMBL/GenBank/DDBJ whole genome shotgun (WGS) entry which is preliminary data.</text>
</comment>
<dbReference type="SUPFAM" id="SSF49265">
    <property type="entry name" value="Fibronectin type III"/>
    <property type="match status" value="1"/>
</dbReference>
<organism evidence="1 2">
    <name type="scientific">candidate division TA06 bacterium DG_78</name>
    <dbReference type="NCBI Taxonomy" id="1703772"/>
    <lineage>
        <taxon>Bacteria</taxon>
        <taxon>Bacteria division TA06</taxon>
    </lineage>
</organism>
<evidence type="ECO:0000313" key="2">
    <source>
        <dbReference type="Proteomes" id="UP000051012"/>
    </source>
</evidence>
<evidence type="ECO:0008006" key="3">
    <source>
        <dbReference type="Google" id="ProtNLM"/>
    </source>
</evidence>
<accession>A0A0S7YE00</accession>
<sequence>MRKIFLGTLTILVIFIFGCGGAALLDAPEITGIIFHEASVTITWQADAVIENNVDFNGYNIYVSTDSVDLLVEDAENFNKINAIVITGNTYTTPTTLHQDSIYYVQVRTVNIDNKVGSYNSNVPFVAASPRPEFTATLSFEVYPTPDYDSCAIRFSDATIMADSAMPYSGADMWIDWPTKFVSPNNHPQYGANSRETNFVNLGQYELDDISEVTTEPTESNVEVDEGDLVICMTEDSNYVKIHVDEIIPIDSSGFSVTITYAYQNIANFPYLSP</sequence>
<dbReference type="AlphaFoldDB" id="A0A0S7YE00"/>
<reference evidence="1 2" key="1">
    <citation type="journal article" date="2015" name="Microbiome">
        <title>Genomic resolution of linkages in carbon, nitrogen, and sulfur cycling among widespread estuary sediment bacteria.</title>
        <authorList>
            <person name="Baker B.J."/>
            <person name="Lazar C.S."/>
            <person name="Teske A.P."/>
            <person name="Dick G.J."/>
        </authorList>
    </citation>
    <scope>NUCLEOTIDE SEQUENCE [LARGE SCALE GENOMIC DNA]</scope>
    <source>
        <strain evidence="1">DG_78</strain>
    </source>
</reference>
<dbReference type="InterPro" id="IPR013783">
    <property type="entry name" value="Ig-like_fold"/>
</dbReference>
<dbReference type="Gene3D" id="2.60.40.10">
    <property type="entry name" value="Immunoglobulins"/>
    <property type="match status" value="1"/>
</dbReference>
<dbReference type="PROSITE" id="PS51257">
    <property type="entry name" value="PROKAR_LIPOPROTEIN"/>
    <property type="match status" value="1"/>
</dbReference>
<dbReference type="EMBL" id="LJNI01000049">
    <property type="protein sequence ID" value="KPJ72900.1"/>
    <property type="molecule type" value="Genomic_DNA"/>
</dbReference>
<evidence type="ECO:0000313" key="1">
    <source>
        <dbReference type="EMBL" id="KPJ72900.1"/>
    </source>
</evidence>
<proteinExistence type="predicted"/>
<dbReference type="InterPro" id="IPR036116">
    <property type="entry name" value="FN3_sf"/>
</dbReference>
<name>A0A0S7YE00_UNCT6</name>
<dbReference type="Proteomes" id="UP000051012">
    <property type="component" value="Unassembled WGS sequence"/>
</dbReference>